<evidence type="ECO:0008006" key="3">
    <source>
        <dbReference type="Google" id="ProtNLM"/>
    </source>
</evidence>
<protein>
    <recommendedName>
        <fullName evidence="3">Phage protein</fullName>
    </recommendedName>
</protein>
<reference evidence="1 2" key="1">
    <citation type="submission" date="2023-07" db="EMBL/GenBank/DDBJ databases">
        <title>Genomic Encyclopedia of Type Strains, Phase IV (KMG-IV): sequencing the most valuable type-strain genomes for metagenomic binning, comparative biology and taxonomic classification.</title>
        <authorList>
            <person name="Goeker M."/>
        </authorList>
    </citation>
    <scope>NUCLEOTIDE SEQUENCE [LARGE SCALE GENOMIC DNA]</scope>
    <source>
        <strain evidence="1 2">DSM 105143</strain>
    </source>
</reference>
<organism evidence="1 2">
    <name type="scientific">Streptococcus moroccensis</name>
    <dbReference type="NCBI Taxonomy" id="1451356"/>
    <lineage>
        <taxon>Bacteria</taxon>
        <taxon>Bacillati</taxon>
        <taxon>Bacillota</taxon>
        <taxon>Bacilli</taxon>
        <taxon>Lactobacillales</taxon>
        <taxon>Streptococcaceae</taxon>
        <taxon>Streptococcus</taxon>
    </lineage>
</organism>
<dbReference type="InterPro" id="IPR009796">
    <property type="entry name" value="DUF1366"/>
</dbReference>
<dbReference type="EMBL" id="JAUSTM010000004">
    <property type="protein sequence ID" value="MDQ0221975.1"/>
    <property type="molecule type" value="Genomic_DNA"/>
</dbReference>
<name>A0ABT9YS93_9STRE</name>
<dbReference type="Proteomes" id="UP001223079">
    <property type="component" value="Unassembled WGS sequence"/>
</dbReference>
<keyword evidence="2" id="KW-1185">Reference proteome</keyword>
<dbReference type="RefSeq" id="WP_307121204.1">
    <property type="nucleotide sequence ID" value="NZ_JAUSTM010000004.1"/>
</dbReference>
<dbReference type="Pfam" id="PF07104">
    <property type="entry name" value="DUF1366"/>
    <property type="match status" value="1"/>
</dbReference>
<proteinExistence type="predicted"/>
<sequence length="161" mass="17777">MAFKVNFNYPKYDDFGKVTGAFIGISDPDTGDNLSANVLGDYRTVGTSEAITAVLDNFYKRNFADKAMAESVVKIDELDAKTKDFAKQIADAVSQITALKDEVMAEIKAETDKNRDIIKLSTLTLNDALAQIDELMELMEEQNNDIIGNAEETDRGGLEHE</sequence>
<evidence type="ECO:0000313" key="1">
    <source>
        <dbReference type="EMBL" id="MDQ0221975.1"/>
    </source>
</evidence>
<accession>A0ABT9YS93</accession>
<gene>
    <name evidence="1" type="ORF">J2S23_000512</name>
</gene>
<evidence type="ECO:0000313" key="2">
    <source>
        <dbReference type="Proteomes" id="UP001223079"/>
    </source>
</evidence>
<comment type="caution">
    <text evidence="1">The sequence shown here is derived from an EMBL/GenBank/DDBJ whole genome shotgun (WGS) entry which is preliminary data.</text>
</comment>